<dbReference type="GeneID" id="18470597"/>
<accession>I4YJU9</accession>
<protein>
    <recommendedName>
        <fullName evidence="3">FF domain-containing protein</fullName>
    </recommendedName>
</protein>
<dbReference type="AlphaFoldDB" id="I4YJU9"/>
<dbReference type="STRING" id="671144.I4YJU9"/>
<evidence type="ECO:0000313" key="4">
    <source>
        <dbReference type="EMBL" id="EIM24241.1"/>
    </source>
</evidence>
<evidence type="ECO:0000256" key="1">
    <source>
        <dbReference type="ARBA" id="ARBA00022737"/>
    </source>
</evidence>
<dbReference type="InterPro" id="IPR045148">
    <property type="entry name" value="TCRG1-like"/>
</dbReference>
<dbReference type="Pfam" id="PF01846">
    <property type="entry name" value="FF"/>
    <property type="match status" value="2"/>
</dbReference>
<dbReference type="OrthoDB" id="410044at2759"/>
<dbReference type="InterPro" id="IPR002713">
    <property type="entry name" value="FF_domain"/>
</dbReference>
<dbReference type="InterPro" id="IPR036517">
    <property type="entry name" value="FF_domain_sf"/>
</dbReference>
<keyword evidence="1" id="KW-0677">Repeat</keyword>
<feature type="non-terminal residue" evidence="4">
    <location>
        <position position="206"/>
    </location>
</feature>
<dbReference type="FunFam" id="1.10.10.440:FF:000044">
    <property type="entry name" value="Transcription elongation regulator 1"/>
    <property type="match status" value="1"/>
</dbReference>
<dbReference type="Proteomes" id="UP000005242">
    <property type="component" value="Unassembled WGS sequence"/>
</dbReference>
<evidence type="ECO:0000313" key="5">
    <source>
        <dbReference type="Proteomes" id="UP000005242"/>
    </source>
</evidence>
<dbReference type="GO" id="GO:0005634">
    <property type="term" value="C:nucleus"/>
    <property type="evidence" value="ECO:0007669"/>
    <property type="project" value="TreeGrafter"/>
</dbReference>
<dbReference type="GO" id="GO:0003712">
    <property type="term" value="F:transcription coregulator activity"/>
    <property type="evidence" value="ECO:0007669"/>
    <property type="project" value="TreeGrafter"/>
</dbReference>
<dbReference type="PROSITE" id="PS51676">
    <property type="entry name" value="FF"/>
    <property type="match status" value="1"/>
</dbReference>
<organism evidence="4 5">
    <name type="scientific">Wallemia mellicola (strain ATCC MYA-4683 / CBS 633.66)</name>
    <name type="common">Wallemia sebi (CBS 633.66)</name>
    <dbReference type="NCBI Taxonomy" id="671144"/>
    <lineage>
        <taxon>Eukaryota</taxon>
        <taxon>Fungi</taxon>
        <taxon>Dikarya</taxon>
        <taxon>Basidiomycota</taxon>
        <taxon>Wallemiomycotina</taxon>
        <taxon>Wallemiomycetes</taxon>
        <taxon>Wallemiales</taxon>
        <taxon>Wallemiaceae</taxon>
        <taxon>Wallemia</taxon>
    </lineage>
</organism>
<dbReference type="HOGENOM" id="CLU_1334759_0_0_1"/>
<dbReference type="PANTHER" id="PTHR15377">
    <property type="entry name" value="TRANSCRIPTION ELONGATION REGULATOR 1"/>
    <property type="match status" value="1"/>
</dbReference>
<reference evidence="4 5" key="1">
    <citation type="journal article" date="2012" name="Fungal Genet. Biol.">
        <title>The genome of the xerotolerant mold Wallemia sebi reveals adaptations to osmotic stress and suggests cryptic sexual reproduction.</title>
        <authorList>
            <person name="Padamsee M."/>
            <person name="Kumar T.K.A."/>
            <person name="Riley R."/>
            <person name="Binder M."/>
            <person name="Boyd A."/>
            <person name="Calvo A.M."/>
            <person name="Furukawa K."/>
            <person name="Hesse C."/>
            <person name="Hohmann S."/>
            <person name="James T.Y."/>
            <person name="LaButti K."/>
            <person name="Lapidus A."/>
            <person name="Lindquist E."/>
            <person name="Lucas S."/>
            <person name="Miller K."/>
            <person name="Shantappa S."/>
            <person name="Grigoriev I.V."/>
            <person name="Hibbett D.S."/>
            <person name="McLaughlin D.J."/>
            <person name="Spatafora J.W."/>
            <person name="Aime M.C."/>
        </authorList>
    </citation>
    <scope>NUCLEOTIDE SEQUENCE [LARGE SCALE GENOMIC DNA]</scope>
    <source>
        <strain evidence="5">ATCC MYA-4683 / CBS 633.66</strain>
    </source>
</reference>
<feature type="domain" description="FF" evidence="3">
    <location>
        <begin position="49"/>
        <end position="105"/>
    </location>
</feature>
<dbReference type="Gene3D" id="1.10.10.440">
    <property type="entry name" value="FF domain"/>
    <property type="match status" value="2"/>
</dbReference>
<gene>
    <name evidence="4" type="ORF">WALSEDRAFT_12050</name>
</gene>
<name>I4YJU9_WALMC</name>
<dbReference type="EMBL" id="JH668223">
    <property type="protein sequence ID" value="EIM24241.1"/>
    <property type="molecule type" value="Genomic_DNA"/>
</dbReference>
<dbReference type="KEGG" id="wse:WALSEDRAFT_12050"/>
<dbReference type="PANTHER" id="PTHR15377:SF3">
    <property type="entry name" value="WW DOMAIN-CONTAINING PROTEIN"/>
    <property type="match status" value="1"/>
</dbReference>
<feature type="non-terminal residue" evidence="4">
    <location>
        <position position="1"/>
    </location>
</feature>
<sequence length="206" mass="24570">AAAARAAMEEERQHSKNIMLAEQAEQREAEEERRRAYEEKKAAEAEANYDHEEAKALFKSMLMEYDINPLIPWDMALPTFVNDSRYTSLRNTEDRQDTFDEYCREKSMMAKKNAVTVDPVITYRELLRTEVTSTRTRFEDFKRDFKKDRRFFGYGRDDKEREKVFKSWLRELGEAKRKEAQKAEEAFKKLLRDTSEITTETDYKEV</sequence>
<dbReference type="OMA" id="TDFRRMW"/>
<evidence type="ECO:0000259" key="3">
    <source>
        <dbReference type="PROSITE" id="PS51676"/>
    </source>
</evidence>
<proteinExistence type="predicted"/>
<dbReference type="SUPFAM" id="SSF81698">
    <property type="entry name" value="FF domain"/>
    <property type="match status" value="2"/>
</dbReference>
<evidence type="ECO:0000256" key="2">
    <source>
        <dbReference type="SAM" id="MobiDB-lite"/>
    </source>
</evidence>
<dbReference type="SMART" id="SM00441">
    <property type="entry name" value="FF"/>
    <property type="match status" value="2"/>
</dbReference>
<dbReference type="GO" id="GO:0070063">
    <property type="term" value="F:RNA polymerase binding"/>
    <property type="evidence" value="ECO:0007669"/>
    <property type="project" value="InterPro"/>
</dbReference>
<keyword evidence="5" id="KW-1185">Reference proteome</keyword>
<feature type="region of interest" description="Disordered" evidence="2">
    <location>
        <begin position="1"/>
        <end position="48"/>
    </location>
</feature>
<dbReference type="RefSeq" id="XP_006955645.1">
    <property type="nucleotide sequence ID" value="XM_006955583.1"/>
</dbReference>
<dbReference type="InParanoid" id="I4YJU9"/>
<feature type="compositionally biased region" description="Basic and acidic residues" evidence="2">
    <location>
        <begin position="24"/>
        <end position="48"/>
    </location>
</feature>